<name>A0ACB5T2Y9_AMBMO</name>
<evidence type="ECO:0000313" key="2">
    <source>
        <dbReference type="Proteomes" id="UP001165064"/>
    </source>
</evidence>
<sequence>MSIRLSDFEPKVYDSKHPEASFIHHYSLWRVFLDMTPKLFKQLHIELASAQSSVQPSVQPTVHPSLQTVIQTPIQPSDRLNEDNRRSSPHEDFQTTNSTTEDSAIAPGGQEEGIESAGQEISIPLPRAAEQTSSLDAELKLPGDYFSSATNASKKRSLKRNKDQKEKLWEQSDFKDREKDYPGCTITIADFDKTRYRFERRIIYTEDAHGNFPKIRDCDPDETPKQVFLEKLKKSKEGLVKALRNKPGWSKLRWVNVNGIEKSTLFSIMDVFNLDSKATSYMFNAGENFNVDTYENDQLFCELCVLHGVKNESDDNQTGNLEPSHEETTVEKLHRLFPNVTTYLSEKSKLRKFEPDEDNCAFMDDKDTHDLAIQDGVRRSD</sequence>
<dbReference type="EMBL" id="BSXS01003008">
    <property type="protein sequence ID" value="GME80314.1"/>
    <property type="molecule type" value="Genomic_DNA"/>
</dbReference>
<accession>A0ACB5T2Y9</accession>
<reference evidence="1" key="1">
    <citation type="submission" date="2023-04" db="EMBL/GenBank/DDBJ databases">
        <title>Ambrosiozyma monospora NBRC 10751.</title>
        <authorList>
            <person name="Ichikawa N."/>
            <person name="Sato H."/>
            <person name="Tonouchi N."/>
        </authorList>
    </citation>
    <scope>NUCLEOTIDE SEQUENCE</scope>
    <source>
        <strain evidence="1">NBRC 10751</strain>
    </source>
</reference>
<protein>
    <submittedName>
        <fullName evidence="1">Unnamed protein product</fullName>
    </submittedName>
</protein>
<keyword evidence="2" id="KW-1185">Reference proteome</keyword>
<gene>
    <name evidence="1" type="ORF">Amon02_000440300</name>
</gene>
<comment type="caution">
    <text evidence="1">The sequence shown here is derived from an EMBL/GenBank/DDBJ whole genome shotgun (WGS) entry which is preliminary data.</text>
</comment>
<dbReference type="Proteomes" id="UP001165064">
    <property type="component" value="Unassembled WGS sequence"/>
</dbReference>
<evidence type="ECO:0000313" key="1">
    <source>
        <dbReference type="EMBL" id="GME80314.1"/>
    </source>
</evidence>
<proteinExistence type="predicted"/>
<organism evidence="1 2">
    <name type="scientific">Ambrosiozyma monospora</name>
    <name type="common">Yeast</name>
    <name type="synonym">Endomycopsis monosporus</name>
    <dbReference type="NCBI Taxonomy" id="43982"/>
    <lineage>
        <taxon>Eukaryota</taxon>
        <taxon>Fungi</taxon>
        <taxon>Dikarya</taxon>
        <taxon>Ascomycota</taxon>
        <taxon>Saccharomycotina</taxon>
        <taxon>Pichiomycetes</taxon>
        <taxon>Pichiales</taxon>
        <taxon>Pichiaceae</taxon>
        <taxon>Ambrosiozyma</taxon>
    </lineage>
</organism>